<keyword evidence="1" id="KW-0472">Membrane</keyword>
<dbReference type="EMBL" id="QTTT01000001">
    <property type="protein sequence ID" value="REF00658.1"/>
    <property type="molecule type" value="Genomic_DNA"/>
</dbReference>
<name>A0A3D9SYK4_9ACTN</name>
<gene>
    <name evidence="2" type="ORF">DFJ69_6214</name>
</gene>
<protein>
    <submittedName>
        <fullName evidence="2">Uncharacterized protein</fullName>
    </submittedName>
</protein>
<accession>A0A3D9SYK4</accession>
<dbReference type="RefSeq" id="WP_170177858.1">
    <property type="nucleotide sequence ID" value="NZ_QTTT01000001.1"/>
</dbReference>
<keyword evidence="1" id="KW-1133">Transmembrane helix</keyword>
<reference evidence="2 3" key="1">
    <citation type="submission" date="2018-08" db="EMBL/GenBank/DDBJ databases">
        <title>Sequencing the genomes of 1000 actinobacteria strains.</title>
        <authorList>
            <person name="Klenk H.-P."/>
        </authorList>
    </citation>
    <scope>NUCLEOTIDE SEQUENCE [LARGE SCALE GENOMIC DNA]</scope>
    <source>
        <strain evidence="2 3">DSM 43927</strain>
    </source>
</reference>
<evidence type="ECO:0000313" key="3">
    <source>
        <dbReference type="Proteomes" id="UP000256661"/>
    </source>
</evidence>
<dbReference type="AlphaFoldDB" id="A0A3D9SYK4"/>
<keyword evidence="3" id="KW-1185">Reference proteome</keyword>
<evidence type="ECO:0000256" key="1">
    <source>
        <dbReference type="SAM" id="Phobius"/>
    </source>
</evidence>
<evidence type="ECO:0000313" key="2">
    <source>
        <dbReference type="EMBL" id="REF00658.1"/>
    </source>
</evidence>
<organism evidence="2 3">
    <name type="scientific">Thermomonospora umbrina</name>
    <dbReference type="NCBI Taxonomy" id="111806"/>
    <lineage>
        <taxon>Bacteria</taxon>
        <taxon>Bacillati</taxon>
        <taxon>Actinomycetota</taxon>
        <taxon>Actinomycetes</taxon>
        <taxon>Streptosporangiales</taxon>
        <taxon>Thermomonosporaceae</taxon>
        <taxon>Thermomonospora</taxon>
    </lineage>
</organism>
<proteinExistence type="predicted"/>
<sequence>MSIVRRNPEPSGGDSERLPLRWGVILLAALGAGATAFAFGAAGLVVSTLHSVLA</sequence>
<feature type="transmembrane region" description="Helical" evidence="1">
    <location>
        <begin position="20"/>
        <end position="46"/>
    </location>
</feature>
<dbReference type="Proteomes" id="UP000256661">
    <property type="component" value="Unassembled WGS sequence"/>
</dbReference>
<comment type="caution">
    <text evidence="2">The sequence shown here is derived from an EMBL/GenBank/DDBJ whole genome shotgun (WGS) entry which is preliminary data.</text>
</comment>
<keyword evidence="1" id="KW-0812">Transmembrane</keyword>